<evidence type="ECO:0000256" key="1">
    <source>
        <dbReference type="SAM" id="Phobius"/>
    </source>
</evidence>
<keyword evidence="1" id="KW-1133">Transmembrane helix</keyword>
<keyword evidence="1" id="KW-0472">Membrane</keyword>
<dbReference type="Gene3D" id="2.180.10.10">
    <property type="entry name" value="RHS repeat-associated core"/>
    <property type="match status" value="1"/>
</dbReference>
<proteinExistence type="predicted"/>
<feature type="transmembrane region" description="Helical" evidence="1">
    <location>
        <begin position="1327"/>
        <end position="1352"/>
    </location>
</feature>
<organism evidence="2 3">
    <name type="scientific">Diploscapter pachys</name>
    <dbReference type="NCBI Taxonomy" id="2018661"/>
    <lineage>
        <taxon>Eukaryota</taxon>
        <taxon>Metazoa</taxon>
        <taxon>Ecdysozoa</taxon>
        <taxon>Nematoda</taxon>
        <taxon>Chromadorea</taxon>
        <taxon>Rhabditida</taxon>
        <taxon>Rhabditina</taxon>
        <taxon>Rhabditomorpha</taxon>
        <taxon>Rhabditoidea</taxon>
        <taxon>Rhabditidae</taxon>
        <taxon>Diploscapter</taxon>
    </lineage>
</organism>
<name>A0A2A2JXF8_9BILA</name>
<keyword evidence="3" id="KW-1185">Reference proteome</keyword>
<protein>
    <recommendedName>
        <fullName evidence="4">RHS repeat-associated core domain-containing protein</fullName>
    </recommendedName>
</protein>
<accession>A0A2A2JXF8</accession>
<evidence type="ECO:0008006" key="4">
    <source>
        <dbReference type="Google" id="ProtNLM"/>
    </source>
</evidence>
<dbReference type="InterPro" id="IPR022385">
    <property type="entry name" value="Rhs_assc_core"/>
</dbReference>
<dbReference type="Proteomes" id="UP000218231">
    <property type="component" value="Unassembled WGS sequence"/>
</dbReference>
<keyword evidence="1" id="KW-0812">Transmembrane</keyword>
<dbReference type="NCBIfam" id="TIGR03696">
    <property type="entry name" value="Rhs_assc_core"/>
    <property type="match status" value="1"/>
</dbReference>
<sequence>MKTGVDNRTGQFTLAVSLPLPPANQLSGPALSVTLAFSVLGSSINKGYGLGWTIGLSELDRNTLRLASGEQYAIDQDASTFAPDTPLTFTDQKLPTLRVTPQHNGDFRVDKKSGECEILREQEDSGRYLVEEMHSPEGHRLFIDWAPYGNDDHFILQRIRDEQRALLNVDQLEDEVHLIVNPDTSQALKLRLALSNDRLSEIHVPGIQRPFVIEYDDLLLDNGARLLLPTTVDSPLGAHDIVKWATGADGHQLQANAPFSHLPRVESWTHSAGTPDTERMHHYRWVGTANFLGFGSAQAFSWEHGRDNLYQVESDYQYEVVETVSDAQGTPLDTITRTWNRFHLPLLESSRRGDCEISTHTRYGIDPGKTWEEQSSTCQLPHQVSTTYTDHRRPGAIRTETTLYQYDNYGNITQVDYPTGICEINCYYPAEGGEGCPADPLGMVRFVRKKTIRPAKADGSAPVLSSTYTYAPLPSRVVDAPAHIVVEREQLLDELDSRTLEETRHTYFHQPHTCYGRIQRSVTTLNDKSTATEYHYGQANGELLLRTTVIGFENDDVNRSTHDSAQSLLTGQTTWERSESGALTRYEYDQIGRIVRTLNSADSPYQTQRLVRYHLGDALAVNLQGSSVLPPMMIELVEVTGQRQRLWLDGDGRTRRIELEDLDNEPGRFLEIMHCQFDALGRQIRRTTQDWLSKDSPGPLSLTTIIAFDDWGQTALTIDAHGIHAHTLHDPITRRCEQWQAAGGLCSPRTVTLKNLAGSPIEQQHYDCNNNLARTLKWVRDGLDRVVEERLSVPNMSTTVTRYRYDHYSRVIEKTFDGLGRQRAVEVAGRTTLYHYRPGQLPPCANTLADGRRVDFAYEPQLNDVLLSSSTEGGHSEQLHYHPCLGQPTEASGALGTLKWSFSPAGLPQQESWVIDGAEHITHWRTSLGGKPLGFVGANGTEQQRHYDAVGRLAQIITGKVSTRISYDALSRVAQVTTQDQDARVLVRQLSYDAMGREASNTFSLTENGATRTFTQTLGYNALDQLIRRTGKYGQQEADERFAYDSRGRMVRFTANTNAAPRDPFGNAIVEQRFVFNELDGYRQVISRFNDGSEDIAQFHYAAADPCRVVAIDHSHSSWPARIELTYDAHGRVIADSLGRKLTWDAHERLQSVEHGGKTCEYRYTPNGQLRDRTLNGSLNRSFFSGRQLTHEHRGNTTLEVIGDGSTLFAVSAITEGVRQTTLLGCDGQGSVRLNAGDQVRMLQYSPHGSEQGNDQQQPFGYAGERREPLTGWYIAAGYRPYDPLLMCFLAPDSESPFGHGGINAYTYCGGDPVNRIDPDGHSWQTWVIAGIGLAVGALATVASFGAAGAALAAGGILSASGALAVATATLNIVSLGTGAAAMAMQVQGKNEQAANVLGWISLGTGLSSIATGGLTRMAGKSVSTLKRSNALRKPAVHAPKNPQHPIDVMFRNPRTNRAEVVWYDDAWGRGIKAFETHGGKDGVLMNAAGQYEDAARIALREIAPRVANAPAGEPIVLLACWGGKSGAAQRIADVLQRPVYGTDKITYVPGVSRMDRLDVGNLWSTVPMQKISRYRRLFGAKGPFDFDSTLEPATGRMYFP</sequence>
<evidence type="ECO:0000313" key="3">
    <source>
        <dbReference type="Proteomes" id="UP000218231"/>
    </source>
</evidence>
<reference evidence="2 3" key="1">
    <citation type="journal article" date="2017" name="Curr. Biol.">
        <title>Genome architecture and evolution of a unichromosomal asexual nematode.</title>
        <authorList>
            <person name="Fradin H."/>
            <person name="Zegar C."/>
            <person name="Gutwein M."/>
            <person name="Lucas J."/>
            <person name="Kovtun M."/>
            <person name="Corcoran D."/>
            <person name="Baugh L.R."/>
            <person name="Kiontke K."/>
            <person name="Gunsalus K."/>
            <person name="Fitch D.H."/>
            <person name="Piano F."/>
        </authorList>
    </citation>
    <scope>NUCLEOTIDE SEQUENCE [LARGE SCALE GENOMIC DNA]</scope>
    <source>
        <strain evidence="2">PF1309</strain>
    </source>
</reference>
<dbReference type="EMBL" id="LIAE01010127">
    <property type="protein sequence ID" value="PAV66300.1"/>
    <property type="molecule type" value="Genomic_DNA"/>
</dbReference>
<feature type="transmembrane region" description="Helical" evidence="1">
    <location>
        <begin position="1397"/>
        <end position="1419"/>
    </location>
</feature>
<comment type="caution">
    <text evidence="2">The sequence shown here is derived from an EMBL/GenBank/DDBJ whole genome shotgun (WGS) entry which is preliminary data.</text>
</comment>
<gene>
    <name evidence="2" type="ORF">WR25_18098</name>
</gene>
<dbReference type="PANTHER" id="PTHR32305">
    <property type="match status" value="1"/>
</dbReference>
<dbReference type="PANTHER" id="PTHR32305:SF15">
    <property type="entry name" value="PROTEIN RHSA-RELATED"/>
    <property type="match status" value="1"/>
</dbReference>
<dbReference type="OrthoDB" id="442731at2759"/>
<dbReference type="InterPro" id="IPR050708">
    <property type="entry name" value="T6SS_VgrG/RHS"/>
</dbReference>
<evidence type="ECO:0000313" key="2">
    <source>
        <dbReference type="EMBL" id="PAV66300.1"/>
    </source>
</evidence>
<feature type="transmembrane region" description="Helical" evidence="1">
    <location>
        <begin position="1364"/>
        <end position="1385"/>
    </location>
</feature>
<dbReference type="STRING" id="2018661.A0A2A2JXF8"/>